<feature type="domain" description="NF-kappa-B-activating protein C-terminal" evidence="3">
    <location>
        <begin position="295"/>
        <end position="393"/>
    </location>
</feature>
<evidence type="ECO:0000256" key="1">
    <source>
        <dbReference type="ARBA" id="ARBA00009313"/>
    </source>
</evidence>
<dbReference type="OMA" id="XETSREL"/>
<dbReference type="Pfam" id="PF06047">
    <property type="entry name" value="Nkap_C"/>
    <property type="match status" value="1"/>
</dbReference>
<dbReference type="GO" id="GO:0010468">
    <property type="term" value="P:regulation of gene expression"/>
    <property type="evidence" value="ECO:0007669"/>
    <property type="project" value="TreeGrafter"/>
</dbReference>
<dbReference type="PANTHER" id="PTHR13087">
    <property type="entry name" value="NF-KAPPA B ACTIVATING PROTEIN"/>
    <property type="match status" value="1"/>
</dbReference>
<dbReference type="OrthoDB" id="273141at2759"/>
<reference evidence="4" key="1">
    <citation type="submission" date="2009-08" db="EMBL/GenBank/DDBJ databases">
        <title>Annotation of Salpingoeca rosetta.</title>
        <authorList>
            <consortium name="The Broad Institute Genome Sequencing Platform"/>
            <person name="Russ C."/>
            <person name="Cuomo C."/>
            <person name="Burger G."/>
            <person name="Gray M.W."/>
            <person name="Holland P.W.H."/>
            <person name="King N."/>
            <person name="Lang F.B.F."/>
            <person name="Roger A.J."/>
            <person name="Ruiz-Trillo I."/>
            <person name="Young S.K."/>
            <person name="Zeng Q."/>
            <person name="Gargeya S."/>
            <person name="Alvarado L."/>
            <person name="Berlin A."/>
            <person name="Chapman S.B."/>
            <person name="Chen Z."/>
            <person name="Freedman E."/>
            <person name="Gellesch M."/>
            <person name="Goldberg J."/>
            <person name="Griggs A."/>
            <person name="Gujja S."/>
            <person name="Heilman E."/>
            <person name="Heiman D."/>
            <person name="Howarth C."/>
            <person name="Mehta T."/>
            <person name="Neiman D."/>
            <person name="Pearson M."/>
            <person name="Roberts A."/>
            <person name="Saif S."/>
            <person name="Shea T."/>
            <person name="Shenoy N."/>
            <person name="Sisk P."/>
            <person name="Stolte C."/>
            <person name="Sykes S."/>
            <person name="White J."/>
            <person name="Yandava C."/>
            <person name="Haas B."/>
            <person name="Nusbaum C."/>
            <person name="Birren B."/>
        </authorList>
    </citation>
    <scope>NUCLEOTIDE SEQUENCE [LARGE SCALE GENOMIC DNA]</scope>
    <source>
        <strain evidence="4">ATCC 50818</strain>
    </source>
</reference>
<dbReference type="GeneID" id="16078629"/>
<evidence type="ECO:0000313" key="4">
    <source>
        <dbReference type="EMBL" id="EGD79077.1"/>
    </source>
</evidence>
<dbReference type="Proteomes" id="UP000007799">
    <property type="component" value="Unassembled WGS sequence"/>
</dbReference>
<evidence type="ECO:0000256" key="2">
    <source>
        <dbReference type="SAM" id="MobiDB-lite"/>
    </source>
</evidence>
<evidence type="ECO:0000313" key="5">
    <source>
        <dbReference type="Proteomes" id="UP000007799"/>
    </source>
</evidence>
<dbReference type="EMBL" id="GL832957">
    <property type="protein sequence ID" value="EGD79077.1"/>
    <property type="molecule type" value="Genomic_DNA"/>
</dbReference>
<comment type="similarity">
    <text evidence="1">Belongs to the NKAP family.</text>
</comment>
<evidence type="ECO:0000259" key="3">
    <source>
        <dbReference type="Pfam" id="PF06047"/>
    </source>
</evidence>
<feature type="compositionally biased region" description="Gly residues" evidence="2">
    <location>
        <begin position="27"/>
        <end position="41"/>
    </location>
</feature>
<keyword evidence="5" id="KW-1185">Reference proteome</keyword>
<dbReference type="KEGG" id="sre:PTSG_02045"/>
<dbReference type="PANTHER" id="PTHR13087:SF0">
    <property type="entry name" value="NFKB ACTIVATING PROTEIN LIKE"/>
    <property type="match status" value="1"/>
</dbReference>
<dbReference type="AlphaFoldDB" id="F2TZQ3"/>
<dbReference type="eggNOG" id="KOG2812">
    <property type="taxonomic scope" value="Eukaryota"/>
</dbReference>
<feature type="region of interest" description="Disordered" evidence="2">
    <location>
        <begin position="1"/>
        <end position="291"/>
    </location>
</feature>
<name>F2TZQ3_SALR5</name>
<dbReference type="GO" id="GO:0005634">
    <property type="term" value="C:nucleus"/>
    <property type="evidence" value="ECO:0007669"/>
    <property type="project" value="TreeGrafter"/>
</dbReference>
<dbReference type="RefSeq" id="XP_004998033.1">
    <property type="nucleotide sequence ID" value="XM_004997976.1"/>
</dbReference>
<feature type="compositionally biased region" description="Acidic residues" evidence="2">
    <location>
        <begin position="269"/>
        <end position="280"/>
    </location>
</feature>
<feature type="compositionally biased region" description="Basic residues" evidence="2">
    <location>
        <begin position="186"/>
        <end position="211"/>
    </location>
</feature>
<feature type="compositionally biased region" description="Basic and acidic residues" evidence="2">
    <location>
        <begin position="222"/>
        <end position="231"/>
    </location>
</feature>
<dbReference type="InterPro" id="IPR009269">
    <property type="entry name" value="NKAP_C"/>
</dbReference>
<dbReference type="InParanoid" id="F2TZQ3"/>
<organism evidence="5">
    <name type="scientific">Salpingoeca rosetta (strain ATCC 50818 / BSB-021)</name>
    <dbReference type="NCBI Taxonomy" id="946362"/>
    <lineage>
        <taxon>Eukaryota</taxon>
        <taxon>Choanoflagellata</taxon>
        <taxon>Craspedida</taxon>
        <taxon>Salpingoecidae</taxon>
        <taxon>Salpingoeca</taxon>
    </lineage>
</organism>
<feature type="compositionally biased region" description="Basic and acidic residues" evidence="2">
    <location>
        <begin position="60"/>
        <end position="79"/>
    </location>
</feature>
<dbReference type="InterPro" id="IPR040466">
    <property type="entry name" value="NKAP"/>
</dbReference>
<proteinExistence type="inferred from homology"/>
<feature type="compositionally biased region" description="Basic residues" evidence="2">
    <location>
        <begin position="133"/>
        <end position="163"/>
    </location>
</feature>
<gene>
    <name evidence="4" type="ORF">PTSG_02045</name>
</gene>
<protein>
    <recommendedName>
        <fullName evidence="3">NF-kappa-B-activating protein C-terminal domain-containing protein</fullName>
    </recommendedName>
</protein>
<dbReference type="GO" id="GO:0003682">
    <property type="term" value="F:chromatin binding"/>
    <property type="evidence" value="ECO:0007669"/>
    <property type="project" value="InterPro"/>
</dbReference>
<feature type="compositionally biased region" description="Gly residues" evidence="2">
    <location>
        <begin position="9"/>
        <end position="20"/>
    </location>
</feature>
<sequence length="412" mass="46144">MSDRRYDGGRGGYGRGGYGGGDRRGRGGGGGRGGRRGGGFGPPRSRGNNDEDDSRMLAYWRDRRDKRASLYKIECDGRIWARSPTPPDGLCPWFAVHPHSHLSGEAPDAEERADGHKGGESSDSDSSDDSSSRRRKHGKKKRSKKSKKHHKKHSKKHRHHKRRSSESRESSDDDDESGSDSDVSRRSRRHSKKHKKHKHKKHGKHKKRRHKDSSSDSGSEADGVRNGREDGAVVDGELPQKRHKAKGAGDDDEWVEAPPVPPQEKTASGDEDDDDEDDDVIGPAPPKTLKLNRATLGSHMLKGEADAIADYVEEGKRIPRRGEIGLTSNEISDYEAQGYIMSGSRNLRMEAVRLRKENEIYDAERQRQMALINQEAREKKNNALIAEMRDFLHKQHNKIVKEQHPTVAAKSP</sequence>
<dbReference type="STRING" id="946362.F2TZQ3"/>
<accession>F2TZQ3</accession>
<feature type="compositionally biased region" description="Basic and acidic residues" evidence="2">
    <location>
        <begin position="109"/>
        <end position="120"/>
    </location>
</feature>